<keyword evidence="2" id="KW-1185">Reference proteome</keyword>
<evidence type="ECO:0000313" key="2">
    <source>
        <dbReference type="Proteomes" id="UP000268313"/>
    </source>
</evidence>
<sequence length="723" mass="75209">MSAVKRLSMELDAWQAAWKQLEAFLDRMDGVAEQDAPHVQTVCALLPVFNVIERARRRAVGIALAPALASAPRGEGLPSVSVGSLVGSESRLPGVEELEFAAGTIGTDSDGKLTGAALLAGTVTLFAFRDEKHGGEVAVRVPTYDFGPLTVSGTVEDAIDAGLFTTDQRKDAAESGVAELGTWTGLRSARRAELTTTSETVSLSSVLDGLSVSSASSAFDPVASGAAIRQSECLADRSVLLDAKTKVGEQGATPELTDALQRAADSLQASATDYGAVATALQPPRTVIASVSGLASLKTTLRRADSPGIPGQLSNELTTLDIEAGKGMDEAVAARLAYPDGSLRMLRTLEWSLRFHWVFRQKWFDARNRAALAPLLRQVLKPFCDSLTRVLAGQSTGIPLVGPVALVKDTPTQATALSVTPTVDLGLVQAGHVANVGGDRPTLALVLGWEVKGGTPGEKRLLIAPLNVSIATDAKLPGVAGLVRSGAPVTGSAVFISTQELLDGHAAAGPQSDGVVQEAIALGAKLNLILGQGGGALGLVPPVVAEPYPGQTFNLLPPVEVGATRLFLDGVPLASTSGSSKPVQVARPGELLLVRGADDEGTWWQGVAQVDTVDVRTGAAARADDEVTTTPTPLCCEDDEEVVVITLRDLQMPKALVRDVTLRRDFKGFGGPCLATGVMLPIELDPGTANITVQDSGVTKTVLRDPELRAATTVLKSWLGVAT</sequence>
<organism evidence="1 2">
    <name type="scientific">Corallococcus carmarthensis</name>
    <dbReference type="NCBI Taxonomy" id="2316728"/>
    <lineage>
        <taxon>Bacteria</taxon>
        <taxon>Pseudomonadati</taxon>
        <taxon>Myxococcota</taxon>
        <taxon>Myxococcia</taxon>
        <taxon>Myxococcales</taxon>
        <taxon>Cystobacterineae</taxon>
        <taxon>Myxococcaceae</taxon>
        <taxon>Corallococcus</taxon>
    </lineage>
</organism>
<name>A0A3A8KJR2_9BACT</name>
<accession>A0A3A8KJR2</accession>
<dbReference type="AlphaFoldDB" id="A0A3A8KJR2"/>
<dbReference type="Proteomes" id="UP000268313">
    <property type="component" value="Unassembled WGS sequence"/>
</dbReference>
<dbReference type="RefSeq" id="WP_120600784.1">
    <property type="nucleotide sequence ID" value="NZ_RAWE01000004.1"/>
</dbReference>
<reference evidence="2" key="1">
    <citation type="submission" date="2018-09" db="EMBL/GenBank/DDBJ databases">
        <authorList>
            <person name="Livingstone P.G."/>
            <person name="Whitworth D.E."/>
        </authorList>
    </citation>
    <scope>NUCLEOTIDE SEQUENCE [LARGE SCALE GENOMIC DNA]</scope>
    <source>
        <strain evidence="2">CA043D</strain>
    </source>
</reference>
<gene>
    <name evidence="1" type="ORF">D7X32_01980</name>
</gene>
<dbReference type="OrthoDB" id="5182537at2"/>
<comment type="caution">
    <text evidence="1">The sequence shown here is derived from an EMBL/GenBank/DDBJ whole genome shotgun (WGS) entry which is preliminary data.</text>
</comment>
<evidence type="ECO:0000313" key="1">
    <source>
        <dbReference type="EMBL" id="RKH07359.1"/>
    </source>
</evidence>
<dbReference type="EMBL" id="RAWE01000004">
    <property type="protein sequence ID" value="RKH07359.1"/>
    <property type="molecule type" value="Genomic_DNA"/>
</dbReference>
<protein>
    <submittedName>
        <fullName evidence="1">Uncharacterized protein</fullName>
    </submittedName>
</protein>
<proteinExistence type="predicted"/>